<evidence type="ECO:0000256" key="2">
    <source>
        <dbReference type="ARBA" id="ARBA00007276"/>
    </source>
</evidence>
<evidence type="ECO:0000313" key="12">
    <source>
        <dbReference type="Proteomes" id="UP000256601"/>
    </source>
</evidence>
<comment type="subcellular location">
    <subcellularLocation>
        <location evidence="1 7">Nucleus</location>
    </subcellularLocation>
</comment>
<feature type="region of interest" description="Disordered" evidence="8">
    <location>
        <begin position="232"/>
        <end position="256"/>
    </location>
</feature>
<feature type="region of interest" description="Disordered" evidence="8">
    <location>
        <begin position="353"/>
        <end position="372"/>
    </location>
</feature>
<name>A0A1D8NGR4_YARLL</name>
<evidence type="ECO:0000256" key="5">
    <source>
        <dbReference type="ARBA" id="ARBA00023242"/>
    </source>
</evidence>
<sequence length="390" mass="43731">MDIQTLRSEIKAWERAYADKHGRKPTPKEVKADPIAKKYHLYNKFKKAESAGTGPSTPKRASKLHSSLNYKPVSFSVKTPEKQISKNRRRSVSKQQHADIVTPSHRSLTFSKAPALSRTPQKQLQDTPKAATPKPSPSVPLGPTPSIHGRVVSLLEGLDGTPVKEFATPGNVSTPVKVVSITSETPTNKPALDVNDEFTTPAYLNRISVDVSPFEKRLSFAERIRQSVVESPIKQMSPEKELSPANQTEEYDDDEDAWRELEGLPPKPKEPKIVDVTFDGEEPDELDEIMGTVEVHNPYDEPVQDDLDWVHETALEGETALSAPIYKEGGIKKRKHQTQKRTTKKAIVRVESEQHKKAKVDNDNFSTTNRLNTGFKVNMGQKQWASRFKK</sequence>
<feature type="region of interest" description="Disordered" evidence="8">
    <location>
        <begin position="46"/>
        <end position="148"/>
    </location>
</feature>
<dbReference type="VEuPathDB" id="FungiDB:YALI1_E02231g"/>
<dbReference type="PANTHER" id="PTHR28124">
    <property type="entry name" value="DNA REPLICATION REGULATOR SLD2"/>
    <property type="match status" value="1"/>
</dbReference>
<dbReference type="InterPro" id="IPR040203">
    <property type="entry name" value="Sld2"/>
</dbReference>
<evidence type="ECO:0000256" key="6">
    <source>
        <dbReference type="ARBA" id="ARBA00023306"/>
    </source>
</evidence>
<dbReference type="InterPro" id="IPR021110">
    <property type="entry name" value="DNA_rep_checkpnt_protein"/>
</dbReference>
<dbReference type="AlphaFoldDB" id="A0A1D8NGR4"/>
<dbReference type="Proteomes" id="UP000182444">
    <property type="component" value="Chromosome 1E"/>
</dbReference>
<evidence type="ECO:0000256" key="3">
    <source>
        <dbReference type="ARBA" id="ARBA00018363"/>
    </source>
</evidence>
<keyword evidence="5 7" id="KW-0539">Nucleus</keyword>
<reference evidence="10 12" key="2">
    <citation type="submission" date="2018-07" db="EMBL/GenBank/DDBJ databases">
        <title>Draft Genome Assemblies for Five Robust Yarrowia lipolytica Strains Exhibiting High Lipid Production and Pentose Sugar Utilization and Sugar Alcohol Secretion from Undetoxified Lignocellulosic Biomass Hydrolysates.</title>
        <authorList>
            <consortium name="DOE Joint Genome Institute"/>
            <person name="Walker C."/>
            <person name="Ryu S."/>
            <person name="Na H."/>
            <person name="Zane M."/>
            <person name="LaButti K."/>
            <person name="Lipzen A."/>
            <person name="Haridas S."/>
            <person name="Barry K."/>
            <person name="Grigoriev I.V."/>
            <person name="Quarterman J."/>
            <person name="Slininger P."/>
            <person name="Dien B."/>
            <person name="Trinh C.T."/>
        </authorList>
    </citation>
    <scope>NUCLEOTIDE SEQUENCE [LARGE SCALE GENOMIC DNA]</scope>
    <source>
        <strain evidence="10 12">YB392</strain>
    </source>
</reference>
<reference evidence="9 11" key="1">
    <citation type="journal article" date="2016" name="PLoS ONE">
        <title>Sequence Assembly of Yarrowia lipolytica Strain W29/CLIB89 Shows Transposable Element Diversity.</title>
        <authorList>
            <person name="Magnan C."/>
            <person name="Yu J."/>
            <person name="Chang I."/>
            <person name="Jahn E."/>
            <person name="Kanomata Y."/>
            <person name="Wu J."/>
            <person name="Zeller M."/>
            <person name="Oakes M."/>
            <person name="Baldi P."/>
            <person name="Sandmeyer S."/>
        </authorList>
    </citation>
    <scope>NUCLEOTIDE SEQUENCE [LARGE SCALE GENOMIC DNA]</scope>
    <source>
        <strain evidence="9">CLIB89</strain>
        <strain evidence="11">CLIB89(W29)</strain>
    </source>
</reference>
<keyword evidence="6 7" id="KW-0131">Cell cycle</keyword>
<dbReference type="EMBL" id="CP017557">
    <property type="protein sequence ID" value="AOW04817.1"/>
    <property type="molecule type" value="Genomic_DNA"/>
</dbReference>
<dbReference type="GeneID" id="2912047"/>
<dbReference type="GO" id="GO:0003688">
    <property type="term" value="F:DNA replication origin binding"/>
    <property type="evidence" value="ECO:0007669"/>
    <property type="project" value="TreeGrafter"/>
</dbReference>
<dbReference type="SMR" id="A0A1D8NGR4"/>
<feature type="compositionally biased region" description="Polar residues" evidence="8">
    <location>
        <begin position="363"/>
        <end position="372"/>
    </location>
</feature>
<evidence type="ECO:0000313" key="10">
    <source>
        <dbReference type="EMBL" id="RDW29082.1"/>
    </source>
</evidence>
<dbReference type="PANTHER" id="PTHR28124:SF1">
    <property type="entry name" value="DNA REPLICATION REGULATOR SLD2"/>
    <property type="match status" value="1"/>
</dbReference>
<comment type="function">
    <text evidence="7">Has a role in the initiation of DNA replication. Required at S-phase checkpoint.</text>
</comment>
<dbReference type="GO" id="GO:0031261">
    <property type="term" value="C:DNA replication preinitiation complex"/>
    <property type="evidence" value="ECO:0007669"/>
    <property type="project" value="TreeGrafter"/>
</dbReference>
<dbReference type="Proteomes" id="UP000256601">
    <property type="component" value="Unassembled WGS sequence"/>
</dbReference>
<dbReference type="GO" id="GO:0000727">
    <property type="term" value="P:double-strand break repair via break-induced replication"/>
    <property type="evidence" value="ECO:0007669"/>
    <property type="project" value="TreeGrafter"/>
</dbReference>
<evidence type="ECO:0000313" key="9">
    <source>
        <dbReference type="EMBL" id="AOW04817.1"/>
    </source>
</evidence>
<protein>
    <recommendedName>
        <fullName evidence="3 7">DNA replication regulator SLD2</fullName>
    </recommendedName>
</protein>
<dbReference type="KEGG" id="yli:2912047"/>
<accession>A0A1D8NGR4</accession>
<gene>
    <name evidence="10" type="ORF">B0I71DRAFT_156281</name>
    <name evidence="9" type="ORF">YALI1_E02231g</name>
</gene>
<organism evidence="9 11">
    <name type="scientific">Yarrowia lipolytica</name>
    <name type="common">Candida lipolytica</name>
    <dbReference type="NCBI Taxonomy" id="4952"/>
    <lineage>
        <taxon>Eukaryota</taxon>
        <taxon>Fungi</taxon>
        <taxon>Dikarya</taxon>
        <taxon>Ascomycota</taxon>
        <taxon>Saccharomycotina</taxon>
        <taxon>Dipodascomycetes</taxon>
        <taxon>Dipodascales</taxon>
        <taxon>Dipodascales incertae sedis</taxon>
        <taxon>Yarrowia</taxon>
    </lineage>
</organism>
<proteinExistence type="inferred from homology"/>
<evidence type="ECO:0000313" key="11">
    <source>
        <dbReference type="Proteomes" id="UP000182444"/>
    </source>
</evidence>
<dbReference type="GO" id="GO:0006270">
    <property type="term" value="P:DNA replication initiation"/>
    <property type="evidence" value="ECO:0007669"/>
    <property type="project" value="UniProtKB-UniRule"/>
</dbReference>
<dbReference type="GO" id="GO:1902977">
    <property type="term" value="P:mitotic DNA replication preinitiation complex assembly"/>
    <property type="evidence" value="ECO:0007669"/>
    <property type="project" value="TreeGrafter"/>
</dbReference>
<dbReference type="GO" id="GO:0003697">
    <property type="term" value="F:single-stranded DNA binding"/>
    <property type="evidence" value="ECO:0007669"/>
    <property type="project" value="TreeGrafter"/>
</dbReference>
<dbReference type="VEuPathDB" id="FungiDB:YALI0_E01650g"/>
<feature type="compositionally biased region" description="Pro residues" evidence="8">
    <location>
        <begin position="134"/>
        <end position="143"/>
    </location>
</feature>
<dbReference type="Gene3D" id="1.10.10.1460">
    <property type="match status" value="1"/>
</dbReference>
<keyword evidence="4 7" id="KW-0235">DNA replication</keyword>
<evidence type="ECO:0000256" key="7">
    <source>
        <dbReference type="RuleBase" id="RU367067"/>
    </source>
</evidence>
<dbReference type="CDD" id="cd22289">
    <property type="entry name" value="RecQL4_SLD2_NTD"/>
    <property type="match status" value="1"/>
</dbReference>
<dbReference type="EMBL" id="KZ858947">
    <property type="protein sequence ID" value="RDW29082.1"/>
    <property type="molecule type" value="Genomic_DNA"/>
</dbReference>
<evidence type="ECO:0000256" key="8">
    <source>
        <dbReference type="SAM" id="MobiDB-lite"/>
    </source>
</evidence>
<evidence type="ECO:0000256" key="1">
    <source>
        <dbReference type="ARBA" id="ARBA00004123"/>
    </source>
</evidence>
<evidence type="ECO:0000256" key="4">
    <source>
        <dbReference type="ARBA" id="ARBA00022705"/>
    </source>
</evidence>
<feature type="compositionally biased region" description="Basic and acidic residues" evidence="8">
    <location>
        <begin position="353"/>
        <end position="362"/>
    </location>
</feature>
<comment type="similarity">
    <text evidence="2 7">Belongs to the SLD2 family.</text>
</comment>
<dbReference type="Pfam" id="PF11719">
    <property type="entry name" value="Drc1-Sld2"/>
    <property type="match status" value="1"/>
</dbReference>